<keyword evidence="2" id="KW-1185">Reference proteome</keyword>
<protein>
    <recommendedName>
        <fullName evidence="3">DUF1963 domain-containing protein</fullName>
    </recommendedName>
</protein>
<sequence>MENVNGKSQMYMDYKIMWKNLKAQIEEIHHLEDSDQLENMGCISGEILWRMGELEKENDFSGKGLYWCPCCQKVTGVETSTLFIEAGKYDKEQDCYTEEGFVTQYKCKNEECRGVFYIHMMEE</sequence>
<accession>A0ABT4I305</accession>
<evidence type="ECO:0000313" key="1">
    <source>
        <dbReference type="EMBL" id="MCZ0833392.1"/>
    </source>
</evidence>
<dbReference type="Proteomes" id="UP001067708">
    <property type="component" value="Unassembled WGS sequence"/>
</dbReference>
<gene>
    <name evidence="1" type="ORF">O0535_22045</name>
</gene>
<name>A0ABT4I305_9BACL</name>
<evidence type="ECO:0000313" key="2">
    <source>
        <dbReference type="Proteomes" id="UP001067708"/>
    </source>
</evidence>
<comment type="caution">
    <text evidence="1">The sequence shown here is derived from an EMBL/GenBank/DDBJ whole genome shotgun (WGS) entry which is preliminary data.</text>
</comment>
<dbReference type="EMBL" id="JAPTNG010000023">
    <property type="protein sequence ID" value="MCZ0833392.1"/>
    <property type="molecule type" value="Genomic_DNA"/>
</dbReference>
<dbReference type="RefSeq" id="WP_258418338.1">
    <property type="nucleotide sequence ID" value="NZ_JAPTNG010000023.1"/>
</dbReference>
<evidence type="ECO:0008006" key="3">
    <source>
        <dbReference type="Google" id="ProtNLM"/>
    </source>
</evidence>
<proteinExistence type="predicted"/>
<reference evidence="1" key="1">
    <citation type="submission" date="2022-09" db="EMBL/GenBank/DDBJ databases">
        <title>Genome analysis and characterization of larvicidal activity of Brevibacillus strains.</title>
        <authorList>
            <person name="Patrusheva E.V."/>
            <person name="Izotova A.O."/>
            <person name="Toshchakov S.V."/>
            <person name="Sineoky S.P."/>
        </authorList>
    </citation>
    <scope>NUCLEOTIDE SEQUENCE</scope>
    <source>
        <strain evidence="1">VKPM_B-13244</strain>
    </source>
</reference>
<organism evidence="1 2">
    <name type="scientific">Brevibacillus halotolerans</name>
    <dbReference type="NCBI Taxonomy" id="1507437"/>
    <lineage>
        <taxon>Bacteria</taxon>
        <taxon>Bacillati</taxon>
        <taxon>Bacillota</taxon>
        <taxon>Bacilli</taxon>
        <taxon>Bacillales</taxon>
        <taxon>Paenibacillaceae</taxon>
        <taxon>Brevibacillus</taxon>
    </lineage>
</organism>